<feature type="region of interest" description="Disordered" evidence="1">
    <location>
        <begin position="529"/>
        <end position="555"/>
    </location>
</feature>
<feature type="compositionally biased region" description="Polar residues" evidence="1">
    <location>
        <begin position="153"/>
        <end position="163"/>
    </location>
</feature>
<evidence type="ECO:0000256" key="1">
    <source>
        <dbReference type="SAM" id="MobiDB-lite"/>
    </source>
</evidence>
<dbReference type="GO" id="GO:0000164">
    <property type="term" value="C:protein phosphatase type 1 complex"/>
    <property type="evidence" value="ECO:0007669"/>
    <property type="project" value="TreeGrafter"/>
</dbReference>
<dbReference type="InterPro" id="IPR050782">
    <property type="entry name" value="PP1_regulatory_subunit_3"/>
</dbReference>
<evidence type="ECO:0000313" key="4">
    <source>
        <dbReference type="Proteomes" id="UP000094285"/>
    </source>
</evidence>
<feature type="region of interest" description="Disordered" evidence="1">
    <location>
        <begin position="151"/>
        <end position="185"/>
    </location>
</feature>
<accession>A0A1E4SHW4</accession>
<feature type="domain" description="CBM21" evidence="2">
    <location>
        <begin position="273"/>
        <end position="385"/>
    </location>
</feature>
<dbReference type="InterPro" id="IPR038175">
    <property type="entry name" value="CBM21_dom_sf"/>
</dbReference>
<evidence type="ECO:0000259" key="2">
    <source>
        <dbReference type="PROSITE" id="PS51159"/>
    </source>
</evidence>
<dbReference type="STRING" id="984487.A0A1E4SHW4"/>
<reference evidence="4" key="1">
    <citation type="submission" date="2016-05" db="EMBL/GenBank/DDBJ databases">
        <title>Comparative genomics of biotechnologically important yeasts.</title>
        <authorList>
            <consortium name="DOE Joint Genome Institute"/>
            <person name="Riley R."/>
            <person name="Haridas S."/>
            <person name="Wolfe K.H."/>
            <person name="Lopes M.R."/>
            <person name="Hittinger C.T."/>
            <person name="Goker M."/>
            <person name="Salamov A."/>
            <person name="Wisecaver J."/>
            <person name="Long T.M."/>
            <person name="Aerts A.L."/>
            <person name="Barry K."/>
            <person name="Choi C."/>
            <person name="Clum A."/>
            <person name="Coughlan A.Y."/>
            <person name="Deshpande S."/>
            <person name="Douglass A.P."/>
            <person name="Hanson S.J."/>
            <person name="Klenk H.-P."/>
            <person name="Labutti K."/>
            <person name="Lapidus A."/>
            <person name="Lindquist E."/>
            <person name="Lipzen A."/>
            <person name="Meier-Kolthoff J.P."/>
            <person name="Ohm R.A."/>
            <person name="Otillar R.P."/>
            <person name="Pangilinan J."/>
            <person name="Peng Y."/>
            <person name="Rokas A."/>
            <person name="Rosa C.A."/>
            <person name="Scheuner C."/>
            <person name="Sibirny A.A."/>
            <person name="Slot J.C."/>
            <person name="Stielow J.B."/>
            <person name="Sun H."/>
            <person name="Kurtzman C.P."/>
            <person name="Blackwell M."/>
            <person name="Grigoriev I.V."/>
            <person name="Jeffries T.W."/>
        </authorList>
    </citation>
    <scope>NUCLEOTIDE SEQUENCE [LARGE SCALE GENOMIC DNA]</scope>
    <source>
        <strain evidence="4">NRRL Y-17324</strain>
    </source>
</reference>
<keyword evidence="4" id="KW-1185">Reference proteome</keyword>
<dbReference type="PANTHER" id="PTHR12307">
    <property type="entry name" value="PROTEIN PHOSPHATASE 1 REGULATORY SUBUNIT"/>
    <property type="match status" value="1"/>
</dbReference>
<dbReference type="Gene3D" id="2.60.40.2440">
    <property type="entry name" value="Carbohydrate binding type-21 domain"/>
    <property type="match status" value="1"/>
</dbReference>
<sequence length="634" mass="70148">MSTITQAHPPLTRKNLEVSSHQPSAIPPHTPPFANPINKKLYNSSLLAQFAISSTDSLDTTSSTSTIKLNSTASSPSLPHFFQAVDPVDVPEPLAVPPPLLRKKSGELVKSSLKISSLLQKSMSTSNLPSSKSVRFASRLANIKHFDGLDSPSAVSSAQTTPLHSPPAPDGFSDDEEDDDDDDFDFDFSKKKLPIKLVRKKKSSQKSDYFQWNWNGEFSSHKNTSASDTSSDDELNYWYSASGPSNPSSSSGSAKSRKYKIESSNVQTHPQPGAPVILNSVKLLDIDNTTYLYGLINVQNLAFEKHLSIKLTLNNWQTNLNFSHKIISYLKSFQHSNVDQFQFKIPLSDLISHNNQSNNIKMCIKYTANHQTYWDNNNGKNYTIVLKASDSIRTYNYSKSSKKASSSEVDDSFPQYDELVTKLINFQNSSSDVGTFRDCSKSDTDSYGSAKKNFDDDYVLAKPIVSPKKSAYSRYNLMSEELDDLSKSGIHTPVVPIKFSEANGPQRAVRPPLMKHSFSASDVLARPTQKYSKSYRSKQQPQSQPLPQPSIPQPEKKETLKFDSLSYTDLLANYCFSGGVNESNAIKQQVSSSVPSSPNDRNVGLKNENVFGLAFASSCSPASTFHSFSDSIHI</sequence>
<dbReference type="Pfam" id="PF03370">
    <property type="entry name" value="CBM_21"/>
    <property type="match status" value="1"/>
</dbReference>
<dbReference type="GO" id="GO:0005979">
    <property type="term" value="P:regulation of glycogen biosynthetic process"/>
    <property type="evidence" value="ECO:0007669"/>
    <property type="project" value="TreeGrafter"/>
</dbReference>
<feature type="compositionally biased region" description="Acidic residues" evidence="1">
    <location>
        <begin position="172"/>
        <end position="185"/>
    </location>
</feature>
<dbReference type="Proteomes" id="UP000094285">
    <property type="component" value="Unassembled WGS sequence"/>
</dbReference>
<dbReference type="AlphaFoldDB" id="A0A1E4SHW4"/>
<organism evidence="3 4">
    <name type="scientific">Suhomyces tanzawaensis NRRL Y-17324</name>
    <dbReference type="NCBI Taxonomy" id="984487"/>
    <lineage>
        <taxon>Eukaryota</taxon>
        <taxon>Fungi</taxon>
        <taxon>Dikarya</taxon>
        <taxon>Ascomycota</taxon>
        <taxon>Saccharomycotina</taxon>
        <taxon>Pichiomycetes</taxon>
        <taxon>Debaryomycetaceae</taxon>
        <taxon>Suhomyces</taxon>
    </lineage>
</organism>
<feature type="compositionally biased region" description="Low complexity" evidence="1">
    <location>
        <begin position="241"/>
        <end position="254"/>
    </location>
</feature>
<feature type="compositionally biased region" description="Polar residues" evidence="1">
    <location>
        <begin position="529"/>
        <end position="538"/>
    </location>
</feature>
<proteinExistence type="predicted"/>
<dbReference type="PANTHER" id="PTHR12307:SF36">
    <property type="entry name" value="GLYCOGEN-BINDING SUBUNIT 76A"/>
    <property type="match status" value="1"/>
</dbReference>
<dbReference type="RefSeq" id="XP_020064208.1">
    <property type="nucleotide sequence ID" value="XM_020211670.1"/>
</dbReference>
<name>A0A1E4SHW4_9ASCO</name>
<protein>
    <submittedName>
        <fullName evidence="3">Carbohydrate-binding module family 21 protein</fullName>
    </submittedName>
</protein>
<dbReference type="InterPro" id="IPR005036">
    <property type="entry name" value="CBM21_dom"/>
</dbReference>
<feature type="region of interest" description="Disordered" evidence="1">
    <location>
        <begin position="241"/>
        <end position="272"/>
    </location>
</feature>
<feature type="region of interest" description="Disordered" evidence="1">
    <location>
        <begin position="1"/>
        <end position="33"/>
    </location>
</feature>
<dbReference type="GeneID" id="30985806"/>
<dbReference type="OrthoDB" id="1881at2759"/>
<dbReference type="PROSITE" id="PS51159">
    <property type="entry name" value="CBM21"/>
    <property type="match status" value="1"/>
</dbReference>
<dbReference type="EMBL" id="KV453912">
    <property type="protein sequence ID" value="ODV79086.1"/>
    <property type="molecule type" value="Genomic_DNA"/>
</dbReference>
<dbReference type="GO" id="GO:0008157">
    <property type="term" value="F:protein phosphatase 1 binding"/>
    <property type="evidence" value="ECO:0007669"/>
    <property type="project" value="TreeGrafter"/>
</dbReference>
<dbReference type="GO" id="GO:2001069">
    <property type="term" value="F:glycogen binding"/>
    <property type="evidence" value="ECO:0007669"/>
    <property type="project" value="TreeGrafter"/>
</dbReference>
<gene>
    <name evidence="3" type="ORF">CANTADRAFT_90197</name>
</gene>
<evidence type="ECO:0000313" key="3">
    <source>
        <dbReference type="EMBL" id="ODV79086.1"/>
    </source>
</evidence>